<dbReference type="Pfam" id="PF13918">
    <property type="entry name" value="PLDc_3"/>
    <property type="match status" value="1"/>
</dbReference>
<evidence type="ECO:0000256" key="3">
    <source>
        <dbReference type="ARBA" id="ARBA00022722"/>
    </source>
</evidence>
<dbReference type="Proteomes" id="UP000515152">
    <property type="component" value="Chromosome 9"/>
</dbReference>
<dbReference type="KEGG" id="char:105909746"/>
<dbReference type="InterPro" id="IPR032803">
    <property type="entry name" value="PLDc_3"/>
</dbReference>
<evidence type="ECO:0000259" key="14">
    <source>
        <dbReference type="PROSITE" id="PS50035"/>
    </source>
</evidence>
<dbReference type="SUPFAM" id="SSF56024">
    <property type="entry name" value="Phospholipase D/nuclease"/>
    <property type="match status" value="2"/>
</dbReference>
<dbReference type="PANTHER" id="PTHR10185">
    <property type="entry name" value="PHOSPHOLIPASE D - RELATED"/>
    <property type="match status" value="1"/>
</dbReference>
<accession>A0A6P3WAX7</accession>
<dbReference type="InterPro" id="IPR050874">
    <property type="entry name" value="Diverse_PLD-related"/>
</dbReference>
<dbReference type="PANTHER" id="PTHR10185:SF16">
    <property type="entry name" value="5'-3' EXONUCLEASE PLD3"/>
    <property type="match status" value="1"/>
</dbReference>
<evidence type="ECO:0000256" key="6">
    <source>
        <dbReference type="ARBA" id="ARBA00022839"/>
    </source>
</evidence>
<dbReference type="OrthoDB" id="1923775at2759"/>
<feature type="transmembrane region" description="Helical" evidence="13">
    <location>
        <begin position="31"/>
        <end position="51"/>
    </location>
</feature>
<dbReference type="PROSITE" id="PS50035">
    <property type="entry name" value="PLD"/>
    <property type="match status" value="2"/>
</dbReference>
<comment type="similarity">
    <text evidence="2">Belongs to the phospholipase D family.</text>
</comment>
<organism evidence="15 16">
    <name type="scientific">Clupea harengus</name>
    <name type="common">Atlantic herring</name>
    <dbReference type="NCBI Taxonomy" id="7950"/>
    <lineage>
        <taxon>Eukaryota</taxon>
        <taxon>Metazoa</taxon>
        <taxon>Chordata</taxon>
        <taxon>Craniata</taxon>
        <taxon>Vertebrata</taxon>
        <taxon>Euteleostomi</taxon>
        <taxon>Actinopterygii</taxon>
        <taxon>Neopterygii</taxon>
        <taxon>Teleostei</taxon>
        <taxon>Clupei</taxon>
        <taxon>Clupeiformes</taxon>
        <taxon>Clupeoidei</taxon>
        <taxon>Clupeidae</taxon>
        <taxon>Clupea</taxon>
    </lineage>
</organism>
<keyword evidence="13" id="KW-0812">Transmembrane</keyword>
<dbReference type="RefSeq" id="XP_012693856.2">
    <property type="nucleotide sequence ID" value="XM_012838402.3"/>
</dbReference>
<feature type="domain" description="PLD phosphodiesterase" evidence="14">
    <location>
        <begin position="402"/>
        <end position="428"/>
    </location>
</feature>
<keyword evidence="5" id="KW-0378">Hydrolase</keyword>
<keyword evidence="4" id="KW-0677">Repeat</keyword>
<dbReference type="CTD" id="23646"/>
<comment type="catalytic activity">
    <reaction evidence="7">
        <text>Exonucleolytic cleavage in the 5'- to 3'-direction to yield nucleoside 3'-phosphates.</text>
        <dbReference type="EC" id="3.1.16.1"/>
    </reaction>
</comment>
<reference evidence="16" key="1">
    <citation type="submission" date="2025-08" db="UniProtKB">
        <authorList>
            <consortium name="RefSeq"/>
        </authorList>
    </citation>
    <scope>IDENTIFICATION</scope>
</reference>
<keyword evidence="6 16" id="KW-0269">Exonuclease</keyword>
<dbReference type="AlphaFoldDB" id="A0A6P3WAX7"/>
<dbReference type="GO" id="GO:0004527">
    <property type="term" value="F:exonuclease activity"/>
    <property type="evidence" value="ECO:0007669"/>
    <property type="project" value="UniProtKB-KW"/>
</dbReference>
<evidence type="ECO:0000256" key="13">
    <source>
        <dbReference type="SAM" id="Phobius"/>
    </source>
</evidence>
<dbReference type="GeneID" id="105909746"/>
<dbReference type="Gene3D" id="3.30.870.10">
    <property type="entry name" value="Endonuclease Chain A"/>
    <property type="match status" value="2"/>
</dbReference>
<feature type="domain" description="PLD phosphodiesterase" evidence="14">
    <location>
        <begin position="188"/>
        <end position="215"/>
    </location>
</feature>
<gene>
    <name evidence="16" type="primary">pld3</name>
</gene>
<evidence type="ECO:0000313" key="15">
    <source>
        <dbReference type="Proteomes" id="UP000515152"/>
    </source>
</evidence>
<keyword evidence="13" id="KW-0472">Membrane</keyword>
<evidence type="ECO:0000256" key="12">
    <source>
        <dbReference type="ARBA" id="ARBA00041681"/>
    </source>
</evidence>
<evidence type="ECO:0000256" key="2">
    <source>
        <dbReference type="ARBA" id="ARBA00008664"/>
    </source>
</evidence>
<evidence type="ECO:0000256" key="9">
    <source>
        <dbReference type="ARBA" id="ARBA00037858"/>
    </source>
</evidence>
<protein>
    <recommendedName>
        <fullName evidence="11">5'-3' exonuclease PLD3</fullName>
        <ecNumber evidence="10">3.1.16.1</ecNumber>
    </recommendedName>
    <alternativeName>
        <fullName evidence="12">Phospholipase D3</fullName>
    </alternativeName>
</protein>
<dbReference type="EC" id="3.1.16.1" evidence="10"/>
<proteinExistence type="inferred from homology"/>
<evidence type="ECO:0000313" key="16">
    <source>
        <dbReference type="RefSeq" id="XP_012693856.2"/>
    </source>
</evidence>
<comment type="subcellular location">
    <subcellularLocation>
        <location evidence="9">Early endosome membrane</location>
        <topology evidence="9">Single-pass type II membrane protein</topology>
    </subcellularLocation>
    <subcellularLocation>
        <location evidence="8">Late endosome membrane</location>
        <topology evidence="8">Single-pass type II membrane protein</topology>
    </subcellularLocation>
    <subcellularLocation>
        <location evidence="1">Lysosome lumen</location>
    </subcellularLocation>
</comment>
<dbReference type="InterPro" id="IPR001736">
    <property type="entry name" value="PLipase_D/transphosphatidylase"/>
</dbReference>
<dbReference type="GO" id="GO:0031902">
    <property type="term" value="C:late endosome membrane"/>
    <property type="evidence" value="ECO:0007669"/>
    <property type="project" value="UniProtKB-SubCell"/>
</dbReference>
<evidence type="ECO:0000256" key="11">
    <source>
        <dbReference type="ARBA" id="ARBA00039647"/>
    </source>
</evidence>
<keyword evidence="3" id="KW-0540">Nuclease</keyword>
<keyword evidence="13" id="KW-1133">Transmembrane helix</keyword>
<dbReference type="GO" id="GO:0043202">
    <property type="term" value="C:lysosomal lumen"/>
    <property type="evidence" value="ECO:0007669"/>
    <property type="project" value="UniProtKB-SubCell"/>
</dbReference>
<evidence type="ECO:0000256" key="7">
    <source>
        <dbReference type="ARBA" id="ARBA00035759"/>
    </source>
</evidence>
<keyword evidence="15" id="KW-1185">Reference proteome</keyword>
<sequence length="487" mass="54510">MSSDVAYEKMSDVESVRGEGLAKSQTYFRCLLLFTSLTTVLLALLFIQALLVPSLPPSTETTRPRLVLPRSCSDPCRISLVESIPEGLEFNSSVTHPSIYDTWLRLIQGAQSSLDIASFYWTMTNNDTRTKEPSAKPGEDILEELGKLSGTLPVRIAVNTPTSQPKGNLEFLISSGAQVRTVNMKELTTGVLHTKFWVVDKKHIYIGSANMDWRSLTQVKELGAVVYDCGCLAEDLGKIFEAYWYLGETESIPSPWPSDYNTAYNKDTPMELQLSGTDSLVYFSSSPPSFCPEGRTQDLVSILSVIGDAQQFVYIAVMNYLPTMEFSHPKRYWADIDTQLRRAAYERKVRVRLLISCWGSTSPIMFPFLRSLASVQDPNKSLDIQVKIFNVPATPKQKQIPYARVNHNKYMVTDKVAYIGTSNWSGDYFVNTAGSALVVNQTQAQSQSEEQSVQQQLQAVFERDWESPYSTLLSHGTADRTDLCHSA</sequence>
<evidence type="ECO:0000256" key="1">
    <source>
        <dbReference type="ARBA" id="ARBA00004227"/>
    </source>
</evidence>
<dbReference type="GO" id="GO:0031901">
    <property type="term" value="C:early endosome membrane"/>
    <property type="evidence" value="ECO:0007669"/>
    <property type="project" value="UniProtKB-SubCell"/>
</dbReference>
<evidence type="ECO:0000256" key="10">
    <source>
        <dbReference type="ARBA" id="ARBA00039059"/>
    </source>
</evidence>
<evidence type="ECO:0000256" key="8">
    <source>
        <dbReference type="ARBA" id="ARBA00037797"/>
    </source>
</evidence>
<dbReference type="SMART" id="SM00155">
    <property type="entry name" value="PLDc"/>
    <property type="match status" value="2"/>
</dbReference>
<evidence type="ECO:0000256" key="5">
    <source>
        <dbReference type="ARBA" id="ARBA00022801"/>
    </source>
</evidence>
<name>A0A6P3WAX7_CLUHA</name>
<evidence type="ECO:0000256" key="4">
    <source>
        <dbReference type="ARBA" id="ARBA00022737"/>
    </source>
</evidence>